<evidence type="ECO:0000256" key="1">
    <source>
        <dbReference type="SAM" id="SignalP"/>
    </source>
</evidence>
<evidence type="ECO:0000313" key="2">
    <source>
        <dbReference type="EMBL" id="MBW74985.1"/>
    </source>
</evidence>
<dbReference type="AlphaFoldDB" id="A0A2M4DBR1"/>
<accession>A0A2M4DBR1</accession>
<name>A0A2M4DBR1_ANODA</name>
<feature type="chain" id="PRO_5014663121" evidence="1">
    <location>
        <begin position="26"/>
        <end position="93"/>
    </location>
</feature>
<protein>
    <submittedName>
        <fullName evidence="2">Putative secreted protein</fullName>
    </submittedName>
</protein>
<proteinExistence type="predicted"/>
<keyword evidence="1" id="KW-0732">Signal</keyword>
<organism evidence="2">
    <name type="scientific">Anopheles darlingi</name>
    <name type="common">Mosquito</name>
    <dbReference type="NCBI Taxonomy" id="43151"/>
    <lineage>
        <taxon>Eukaryota</taxon>
        <taxon>Metazoa</taxon>
        <taxon>Ecdysozoa</taxon>
        <taxon>Arthropoda</taxon>
        <taxon>Hexapoda</taxon>
        <taxon>Insecta</taxon>
        <taxon>Pterygota</taxon>
        <taxon>Neoptera</taxon>
        <taxon>Endopterygota</taxon>
        <taxon>Diptera</taxon>
        <taxon>Nematocera</taxon>
        <taxon>Culicoidea</taxon>
        <taxon>Culicidae</taxon>
        <taxon>Anophelinae</taxon>
        <taxon>Anopheles</taxon>
    </lineage>
</organism>
<dbReference type="EMBL" id="GGFL01010807">
    <property type="protein sequence ID" value="MBW74985.1"/>
    <property type="molecule type" value="Transcribed_RNA"/>
</dbReference>
<reference evidence="2" key="1">
    <citation type="submission" date="2018-01" db="EMBL/GenBank/DDBJ databases">
        <title>An insight into the sialome of Amazonian anophelines.</title>
        <authorList>
            <person name="Ribeiro J.M."/>
            <person name="Scarpassa V."/>
            <person name="Calvo E."/>
        </authorList>
    </citation>
    <scope>NUCLEOTIDE SEQUENCE</scope>
</reference>
<feature type="signal peptide" evidence="1">
    <location>
        <begin position="1"/>
        <end position="25"/>
    </location>
</feature>
<sequence>MISYPFIRSIVLHIVDHWVVCVVWSDAVCLFCPWPNDIMPAVGARASGPEMPQRPEVGQSERCISCSLVLVIHRRVPRFTPCTWQQQQQHYQS</sequence>